<dbReference type="EMBL" id="JAANBB010000040">
    <property type="protein sequence ID" value="KAF7553840.1"/>
    <property type="molecule type" value="Genomic_DNA"/>
</dbReference>
<dbReference type="InterPro" id="IPR051678">
    <property type="entry name" value="AGP_Transferase"/>
</dbReference>
<organism evidence="2 3">
    <name type="scientific">Cylindrodendrum hubeiense</name>
    <dbReference type="NCBI Taxonomy" id="595255"/>
    <lineage>
        <taxon>Eukaryota</taxon>
        <taxon>Fungi</taxon>
        <taxon>Dikarya</taxon>
        <taxon>Ascomycota</taxon>
        <taxon>Pezizomycotina</taxon>
        <taxon>Sordariomycetes</taxon>
        <taxon>Hypocreomycetidae</taxon>
        <taxon>Hypocreales</taxon>
        <taxon>Nectriaceae</taxon>
        <taxon>Cylindrodendrum</taxon>
    </lineage>
</organism>
<dbReference type="OrthoDB" id="2906425at2759"/>
<dbReference type="InterPro" id="IPR011009">
    <property type="entry name" value="Kinase-like_dom_sf"/>
</dbReference>
<sequence>MPYTPPIDNMPTQHDGTEHMAINNTRLRRLLTRLGLRTTAHCYKLDGFIRPISPNLIVKTGPWVHLTEAATMQFISTNTSIPVPRVHCSFVHNNRAYIVMERIQGDVLAKTWMTLSEIDRETVLAQLRRILKELRSLTPPENKVESCVNGTLYDSRIPHARPRFGPFQTIQDFHRWLRVGFRLEDYPDRKGEKDYEDIEAMITKQNGPWPAPVLTHGDLNPCNILLRGTQVVGIIDWEFSGWYPFYWEYTAAWYGNRTREWWQGRLDSFIDAHTEELKMEILRQKWWGDF</sequence>
<protein>
    <recommendedName>
        <fullName evidence="1">Aminoglycoside phosphotransferase domain-containing protein</fullName>
    </recommendedName>
</protein>
<proteinExistence type="predicted"/>
<keyword evidence="3" id="KW-1185">Reference proteome</keyword>
<dbReference type="CDD" id="cd05120">
    <property type="entry name" value="APH_ChoK_like"/>
    <property type="match status" value="1"/>
</dbReference>
<name>A0A9P5HJ28_9HYPO</name>
<dbReference type="Proteomes" id="UP000722485">
    <property type="component" value="Unassembled WGS sequence"/>
</dbReference>
<feature type="domain" description="Aminoglycoside phosphotransferase" evidence="1">
    <location>
        <begin position="68"/>
        <end position="266"/>
    </location>
</feature>
<dbReference type="InterPro" id="IPR002575">
    <property type="entry name" value="Aminoglycoside_PTrfase"/>
</dbReference>
<evidence type="ECO:0000259" key="1">
    <source>
        <dbReference type="Pfam" id="PF01636"/>
    </source>
</evidence>
<dbReference type="Pfam" id="PF01636">
    <property type="entry name" value="APH"/>
    <property type="match status" value="1"/>
</dbReference>
<dbReference type="SUPFAM" id="SSF56112">
    <property type="entry name" value="Protein kinase-like (PK-like)"/>
    <property type="match status" value="1"/>
</dbReference>
<dbReference type="PANTHER" id="PTHR21310:SF55">
    <property type="entry name" value="AMINOGLYCOSIDE PHOSPHOTRANSFERASE DOMAIN-CONTAINING PROTEIN"/>
    <property type="match status" value="1"/>
</dbReference>
<dbReference type="Gene3D" id="3.90.1200.10">
    <property type="match status" value="1"/>
</dbReference>
<evidence type="ECO:0000313" key="2">
    <source>
        <dbReference type="EMBL" id="KAF7553840.1"/>
    </source>
</evidence>
<comment type="caution">
    <text evidence="2">The sequence shown here is derived from an EMBL/GenBank/DDBJ whole genome shotgun (WGS) entry which is preliminary data.</text>
</comment>
<dbReference type="PANTHER" id="PTHR21310">
    <property type="entry name" value="AMINOGLYCOSIDE PHOSPHOTRANSFERASE-RELATED-RELATED"/>
    <property type="match status" value="1"/>
</dbReference>
<gene>
    <name evidence="2" type="ORF">G7Z17_g3330</name>
</gene>
<dbReference type="AlphaFoldDB" id="A0A9P5HJ28"/>
<reference evidence="2" key="1">
    <citation type="submission" date="2020-03" db="EMBL/GenBank/DDBJ databases">
        <title>Draft Genome Sequence of Cylindrodendrum hubeiense.</title>
        <authorList>
            <person name="Buettner E."/>
            <person name="Kellner H."/>
        </authorList>
    </citation>
    <scope>NUCLEOTIDE SEQUENCE</scope>
    <source>
        <strain evidence="2">IHI 201604</strain>
    </source>
</reference>
<accession>A0A9P5HJ28</accession>
<evidence type="ECO:0000313" key="3">
    <source>
        <dbReference type="Proteomes" id="UP000722485"/>
    </source>
</evidence>